<sequence length="284" mass="35074">MNNIHFEKEDNYESYWIINELYAHNETNVLYYQKNIHDQMFYDEDNIFIIKRKQIFEKIQKFNLALFKLKHILKMKYKQSKNENNLFGENFKPNHVELIENDSKFKFDYFELYNIVDSCFKQTCDGMPVIVNIKNPYTNQNFGFNNIVNIYFLLMNNGRIPKYFYLYFLNNLSKKKIYDKYHFHLFIDIMKYKYIHFKSDIKIKYIDKMLEYNHYHLFVRKRNAFKIEYLSNIGLLFFLAVKVINHYGDEYYHVYTKYIHECKSNLKNFRLNAAVHDRYTINNY</sequence>
<organism evidence="1">
    <name type="scientific">viral metagenome</name>
    <dbReference type="NCBI Taxonomy" id="1070528"/>
    <lineage>
        <taxon>unclassified sequences</taxon>
        <taxon>metagenomes</taxon>
        <taxon>organismal metagenomes</taxon>
    </lineage>
</organism>
<name>A0A6C0KZ76_9ZZZZ</name>
<dbReference type="EMBL" id="MN741007">
    <property type="protein sequence ID" value="QHU22456.1"/>
    <property type="molecule type" value="Genomic_DNA"/>
</dbReference>
<protein>
    <submittedName>
        <fullName evidence="1">Uncharacterized protein</fullName>
    </submittedName>
</protein>
<dbReference type="AlphaFoldDB" id="A0A6C0KZ76"/>
<evidence type="ECO:0000313" key="1">
    <source>
        <dbReference type="EMBL" id="QHU22456.1"/>
    </source>
</evidence>
<reference evidence="1" key="1">
    <citation type="journal article" date="2020" name="Nature">
        <title>Giant virus diversity and host interactions through global metagenomics.</title>
        <authorList>
            <person name="Schulz F."/>
            <person name="Roux S."/>
            <person name="Paez-Espino D."/>
            <person name="Jungbluth S."/>
            <person name="Walsh D.A."/>
            <person name="Denef V.J."/>
            <person name="McMahon K.D."/>
            <person name="Konstantinidis K.T."/>
            <person name="Eloe-Fadrosh E.A."/>
            <person name="Kyrpides N.C."/>
            <person name="Woyke T."/>
        </authorList>
    </citation>
    <scope>NUCLEOTIDE SEQUENCE</scope>
    <source>
        <strain evidence="1">GVMAG-S-ERX555907-102</strain>
    </source>
</reference>
<accession>A0A6C0KZ76</accession>
<proteinExistence type="predicted"/>